<dbReference type="Proteomes" id="UP001150603">
    <property type="component" value="Unassembled WGS sequence"/>
</dbReference>
<comment type="caution">
    <text evidence="1">The sequence shown here is derived from an EMBL/GenBank/DDBJ whole genome shotgun (WGS) entry which is preliminary data.</text>
</comment>
<organism evidence="1 2">
    <name type="scientific">Linderina macrospora</name>
    <dbReference type="NCBI Taxonomy" id="4868"/>
    <lineage>
        <taxon>Eukaryota</taxon>
        <taxon>Fungi</taxon>
        <taxon>Fungi incertae sedis</taxon>
        <taxon>Zoopagomycota</taxon>
        <taxon>Kickxellomycotina</taxon>
        <taxon>Kickxellomycetes</taxon>
        <taxon>Kickxellales</taxon>
        <taxon>Kickxellaceae</taxon>
        <taxon>Linderina</taxon>
    </lineage>
</organism>
<evidence type="ECO:0000313" key="2">
    <source>
        <dbReference type="Proteomes" id="UP001150603"/>
    </source>
</evidence>
<protein>
    <submittedName>
        <fullName evidence="1">Rho-type GTPase activating protein Rga1</fullName>
    </submittedName>
</protein>
<sequence>MKLFLQINNRGIDEHWHPECYMIYKFWNVRIYPTIYDGVRGRVPKQIAKPQNAVSEQQIYQVWTVLSSFEESTATCISDMLLQVSGGHYLDGLRQAER</sequence>
<proteinExistence type="predicted"/>
<evidence type="ECO:0000313" key="1">
    <source>
        <dbReference type="EMBL" id="KAJ1947290.1"/>
    </source>
</evidence>
<feature type="non-terminal residue" evidence="1">
    <location>
        <position position="98"/>
    </location>
</feature>
<gene>
    <name evidence="1" type="primary">rga1_1</name>
    <name evidence="1" type="ORF">FBU59_001895</name>
</gene>
<name>A0ACC1JCQ8_9FUNG</name>
<reference evidence="1" key="1">
    <citation type="submission" date="2022-07" db="EMBL/GenBank/DDBJ databases">
        <title>Phylogenomic reconstructions and comparative analyses of Kickxellomycotina fungi.</title>
        <authorList>
            <person name="Reynolds N.K."/>
            <person name="Stajich J.E."/>
            <person name="Barry K."/>
            <person name="Grigoriev I.V."/>
            <person name="Crous P."/>
            <person name="Smith M.E."/>
        </authorList>
    </citation>
    <scope>NUCLEOTIDE SEQUENCE</scope>
    <source>
        <strain evidence="1">NRRL 5244</strain>
    </source>
</reference>
<accession>A0ACC1JCQ8</accession>
<keyword evidence="2" id="KW-1185">Reference proteome</keyword>
<dbReference type="EMBL" id="JANBPW010000947">
    <property type="protein sequence ID" value="KAJ1947290.1"/>
    <property type="molecule type" value="Genomic_DNA"/>
</dbReference>